<feature type="transmembrane region" description="Helical" evidence="1">
    <location>
        <begin position="620"/>
        <end position="639"/>
    </location>
</feature>
<sequence length="681" mass="74079">MPQWVNKLNRKLTVWLWWLVLIGVVAALPVMYARSQTEASADRTALVIDYRDVLQASAAQGNPEPFMTEQLDRLKKAGVNGAIVYESTLEELTWSREAAVYDAQGAAALQGKPPEPGDNNTYVLFLKPEHVSELKPIIQSAFARHGAEVTDWSIEGQQGVVIHMGYADAMMRPMMPNPIEMQKLKDAGLWIVPRVSDRFDTFDAKEMNNWLKTFKQYGVDRVTFDGEAVPGFSISAPGKRQLSGVLQFAQVLNQNGIGIAAFENLKTAQKGVEKLANYVDYNIIRAHSVTDGEMAIIKATELRDRILLAVKDRNIRMVFLNAMPTKDPIKGKVTFPIDTIVTALAGSDKDASDGSGGAVADLHHFGFEIGVPQAFTVHHAPAETVLRALAMLGAIAMVATVAGMFLPSLISLVFVAGVVGGAGLYVLRPTLMVQALALFVAIAAPTAAVILLVRRLRATRGESLGVGRRLGSAVLLYIRTAILSMAAIPMVVAMLNHISYSYVLQQFRGVSLLHLGPIALVAAYVFLYGSGNTVTENARNILRMPLTVVWVVGFVVLAGAGYYYLTRTGNAGNVSSVELAFRSILENTFGVRPRTKEFLLGHPFMLLGIFLALRYRWATVLLVAGTIGQLSMVDTFAHIHTPLILSISRILLGLGLGLLIGFVLIAIYQAADKLRKRGMPA</sequence>
<comment type="caution">
    <text evidence="2">The sequence shown here is derived from an EMBL/GenBank/DDBJ whole genome shotgun (WGS) entry which is preliminary data.</text>
</comment>
<dbReference type="Proteomes" id="UP000309673">
    <property type="component" value="Unassembled WGS sequence"/>
</dbReference>
<dbReference type="EMBL" id="SUPK01000005">
    <property type="protein sequence ID" value="TJY41922.1"/>
    <property type="molecule type" value="Genomic_DNA"/>
</dbReference>
<reference evidence="2 3" key="1">
    <citation type="submission" date="2019-04" db="EMBL/GenBank/DDBJ databases">
        <title>Cohnella sp. nov., isolated from soil.</title>
        <authorList>
            <person name="Kim W."/>
        </authorList>
    </citation>
    <scope>NUCLEOTIDE SEQUENCE [LARGE SCALE GENOMIC DNA]</scope>
    <source>
        <strain evidence="2 3">CAU 1483</strain>
    </source>
</reference>
<feature type="transmembrane region" description="Helical" evidence="1">
    <location>
        <begin position="474"/>
        <end position="495"/>
    </location>
</feature>
<dbReference type="RefSeq" id="WP_136778056.1">
    <property type="nucleotide sequence ID" value="NZ_SUPK01000005.1"/>
</dbReference>
<dbReference type="InterPro" id="IPR043748">
    <property type="entry name" value="DUF5693"/>
</dbReference>
<feature type="transmembrane region" description="Helical" evidence="1">
    <location>
        <begin position="598"/>
        <end position="613"/>
    </location>
</feature>
<keyword evidence="1" id="KW-0812">Transmembrane</keyword>
<gene>
    <name evidence="2" type="ORF">E5161_12030</name>
</gene>
<evidence type="ECO:0000313" key="2">
    <source>
        <dbReference type="EMBL" id="TJY41922.1"/>
    </source>
</evidence>
<dbReference type="AlphaFoldDB" id="A0A4U0FF10"/>
<dbReference type="OrthoDB" id="3805529at2"/>
<dbReference type="Pfam" id="PF18949">
    <property type="entry name" value="DUF5693"/>
    <property type="match status" value="1"/>
</dbReference>
<feature type="transmembrane region" description="Helical" evidence="1">
    <location>
        <begin position="433"/>
        <end position="453"/>
    </location>
</feature>
<evidence type="ECO:0000313" key="3">
    <source>
        <dbReference type="Proteomes" id="UP000309673"/>
    </source>
</evidence>
<feature type="transmembrane region" description="Helical" evidence="1">
    <location>
        <begin position="651"/>
        <end position="671"/>
    </location>
</feature>
<keyword evidence="1" id="KW-1133">Transmembrane helix</keyword>
<keyword evidence="1" id="KW-0472">Membrane</keyword>
<keyword evidence="3" id="KW-1185">Reference proteome</keyword>
<protein>
    <submittedName>
        <fullName evidence="2">Uncharacterized protein</fullName>
    </submittedName>
</protein>
<evidence type="ECO:0000256" key="1">
    <source>
        <dbReference type="SAM" id="Phobius"/>
    </source>
</evidence>
<organism evidence="2 3">
    <name type="scientific">Cohnella pontilimi</name>
    <dbReference type="NCBI Taxonomy" id="2564100"/>
    <lineage>
        <taxon>Bacteria</taxon>
        <taxon>Bacillati</taxon>
        <taxon>Bacillota</taxon>
        <taxon>Bacilli</taxon>
        <taxon>Bacillales</taxon>
        <taxon>Paenibacillaceae</taxon>
        <taxon>Cohnella</taxon>
    </lineage>
</organism>
<name>A0A4U0FF10_9BACL</name>
<feature type="transmembrane region" description="Helical" evidence="1">
    <location>
        <begin position="541"/>
        <end position="565"/>
    </location>
</feature>
<proteinExistence type="predicted"/>
<feature type="transmembrane region" description="Helical" evidence="1">
    <location>
        <begin position="507"/>
        <end position="529"/>
    </location>
</feature>
<accession>A0A4U0FF10</accession>